<evidence type="ECO:0000313" key="1">
    <source>
        <dbReference type="EMBL" id="GME88217.1"/>
    </source>
</evidence>
<keyword evidence="2" id="KW-1185">Reference proteome</keyword>
<name>A0ACB5TIL0_CANBO</name>
<dbReference type="EMBL" id="BSXV01000239">
    <property type="protein sequence ID" value="GME88217.1"/>
    <property type="molecule type" value="Genomic_DNA"/>
</dbReference>
<proteinExistence type="predicted"/>
<reference evidence="1" key="1">
    <citation type="submission" date="2023-04" db="EMBL/GenBank/DDBJ databases">
        <title>Candida boidinii NBRC 1967.</title>
        <authorList>
            <person name="Ichikawa N."/>
            <person name="Sato H."/>
            <person name="Tonouchi N."/>
        </authorList>
    </citation>
    <scope>NUCLEOTIDE SEQUENCE</scope>
    <source>
        <strain evidence="1">NBRC 1967</strain>
    </source>
</reference>
<sequence length="95" mass="10908">MPSDSLEYFLDYRAVLVSDRQETIKGDKEPTERADNQKLEVAKGSWPLQSESRLQLECAHSTVFCMQKPQHGINMQENSRRLPWKTELSVEINGG</sequence>
<organism evidence="1 2">
    <name type="scientific">Candida boidinii</name>
    <name type="common">Yeast</name>
    <dbReference type="NCBI Taxonomy" id="5477"/>
    <lineage>
        <taxon>Eukaryota</taxon>
        <taxon>Fungi</taxon>
        <taxon>Dikarya</taxon>
        <taxon>Ascomycota</taxon>
        <taxon>Saccharomycotina</taxon>
        <taxon>Pichiomycetes</taxon>
        <taxon>Pichiales</taxon>
        <taxon>Pichiaceae</taxon>
        <taxon>Ogataea</taxon>
        <taxon>Ogataea/Candida clade</taxon>
    </lineage>
</organism>
<gene>
    <name evidence="1" type="ORF">Cboi01_000078000</name>
</gene>
<dbReference type="Proteomes" id="UP001165101">
    <property type="component" value="Unassembled WGS sequence"/>
</dbReference>
<protein>
    <submittedName>
        <fullName evidence="1">Unnamed protein product</fullName>
    </submittedName>
</protein>
<evidence type="ECO:0000313" key="2">
    <source>
        <dbReference type="Proteomes" id="UP001165101"/>
    </source>
</evidence>
<accession>A0ACB5TIL0</accession>
<comment type="caution">
    <text evidence="1">The sequence shown here is derived from an EMBL/GenBank/DDBJ whole genome shotgun (WGS) entry which is preliminary data.</text>
</comment>